<sequence>MNLPTRQWRVAVAGCGAAAFGLHLPALAANPAFDIVAVHDREAERARLAARRFAVPRIAHTVEELLDGADLLAVLTGVHDTLIDAALDVGVHVFTEKPVSLDLERTRALISKARRAGRILEVGAMRAHDPALHALLATVPDPAGGWLIKADGADEAARRALLPPGLEPYTFAADPPQPTPHHLADDQLDALRILLWQGYHLLTALVLAVPGARPGTCTLAAHGQGLTATIHGPGPAGALFTLAIVPAAPGDFREQIHLVGGDFAATLDIARPYQRATGTRLSTHLGSDPHTVFGDPFTAMWNAVGQRLAGQHPADLPTSADLALHVEELAAGLADATHAPVPHHQEKEEQHARR</sequence>
<evidence type="ECO:0000256" key="3">
    <source>
        <dbReference type="SAM" id="SignalP"/>
    </source>
</evidence>
<keyword evidence="3" id="KW-0732">Signal</keyword>
<dbReference type="PANTHER" id="PTHR43708">
    <property type="entry name" value="CONSERVED EXPRESSED OXIDOREDUCTASE (EUROFUNG)"/>
    <property type="match status" value="1"/>
</dbReference>
<dbReference type="InterPro" id="IPR051317">
    <property type="entry name" value="Gfo/Idh/MocA_oxidoreduct"/>
</dbReference>
<accession>A0ABN1A010</accession>
<protein>
    <recommendedName>
        <fullName evidence="4">Gfo/Idh/MocA-like oxidoreductase N-terminal domain-containing protein</fullName>
    </recommendedName>
</protein>
<dbReference type="Pfam" id="PF01408">
    <property type="entry name" value="GFO_IDH_MocA"/>
    <property type="match status" value="1"/>
</dbReference>
<gene>
    <name evidence="5" type="ORF">GCM10009544_28260</name>
</gene>
<dbReference type="PANTHER" id="PTHR43708:SF5">
    <property type="entry name" value="CONSERVED EXPRESSED OXIDOREDUCTASE (EUROFUNG)-RELATED"/>
    <property type="match status" value="1"/>
</dbReference>
<evidence type="ECO:0000313" key="6">
    <source>
        <dbReference type="Proteomes" id="UP001499895"/>
    </source>
</evidence>
<feature type="signal peptide" evidence="3">
    <location>
        <begin position="1"/>
        <end position="28"/>
    </location>
</feature>
<evidence type="ECO:0000256" key="1">
    <source>
        <dbReference type="ARBA" id="ARBA00010928"/>
    </source>
</evidence>
<dbReference type="Proteomes" id="UP001499895">
    <property type="component" value="Unassembled WGS sequence"/>
</dbReference>
<proteinExistence type="inferred from homology"/>
<dbReference type="InterPro" id="IPR036291">
    <property type="entry name" value="NAD(P)-bd_dom_sf"/>
</dbReference>
<dbReference type="EMBL" id="BAAAHB010000026">
    <property type="protein sequence ID" value="GAA0464256.1"/>
    <property type="molecule type" value="Genomic_DNA"/>
</dbReference>
<evidence type="ECO:0000313" key="5">
    <source>
        <dbReference type="EMBL" id="GAA0464256.1"/>
    </source>
</evidence>
<comment type="caution">
    <text evidence="5">The sequence shown here is derived from an EMBL/GenBank/DDBJ whole genome shotgun (WGS) entry which is preliminary data.</text>
</comment>
<feature type="chain" id="PRO_5047119425" description="Gfo/Idh/MocA-like oxidoreductase N-terminal domain-containing protein" evidence="3">
    <location>
        <begin position="29"/>
        <end position="354"/>
    </location>
</feature>
<dbReference type="SUPFAM" id="SSF51735">
    <property type="entry name" value="NAD(P)-binding Rossmann-fold domains"/>
    <property type="match status" value="1"/>
</dbReference>
<evidence type="ECO:0000256" key="2">
    <source>
        <dbReference type="ARBA" id="ARBA00023002"/>
    </source>
</evidence>
<dbReference type="Gene3D" id="3.40.50.720">
    <property type="entry name" value="NAD(P)-binding Rossmann-like Domain"/>
    <property type="match status" value="1"/>
</dbReference>
<dbReference type="RefSeq" id="WP_344090086.1">
    <property type="nucleotide sequence ID" value="NZ_BAAAHB010000026.1"/>
</dbReference>
<keyword evidence="2" id="KW-0560">Oxidoreductase</keyword>
<comment type="similarity">
    <text evidence="1">Belongs to the Gfo/Idh/MocA family.</text>
</comment>
<keyword evidence="6" id="KW-1185">Reference proteome</keyword>
<evidence type="ECO:0000259" key="4">
    <source>
        <dbReference type="Pfam" id="PF01408"/>
    </source>
</evidence>
<feature type="domain" description="Gfo/Idh/MocA-like oxidoreductase N-terminal" evidence="4">
    <location>
        <begin position="9"/>
        <end position="123"/>
    </location>
</feature>
<reference evidence="5 6" key="1">
    <citation type="journal article" date="2019" name="Int. J. Syst. Evol. Microbiol.">
        <title>The Global Catalogue of Microorganisms (GCM) 10K type strain sequencing project: providing services to taxonomists for standard genome sequencing and annotation.</title>
        <authorList>
            <consortium name="The Broad Institute Genomics Platform"/>
            <consortium name="The Broad Institute Genome Sequencing Center for Infectious Disease"/>
            <person name="Wu L."/>
            <person name="Ma J."/>
        </authorList>
    </citation>
    <scope>NUCLEOTIDE SEQUENCE [LARGE SCALE GENOMIC DNA]</scope>
    <source>
        <strain evidence="5 6">JCM 10649</strain>
    </source>
</reference>
<dbReference type="InterPro" id="IPR000683">
    <property type="entry name" value="Gfo/Idh/MocA-like_OxRdtase_N"/>
</dbReference>
<name>A0ABN1A010_9ACTN</name>
<organism evidence="5 6">
    <name type="scientific">Streptomyces stramineus</name>
    <dbReference type="NCBI Taxonomy" id="173861"/>
    <lineage>
        <taxon>Bacteria</taxon>
        <taxon>Bacillati</taxon>
        <taxon>Actinomycetota</taxon>
        <taxon>Actinomycetes</taxon>
        <taxon>Kitasatosporales</taxon>
        <taxon>Streptomycetaceae</taxon>
        <taxon>Streptomyces</taxon>
    </lineage>
</organism>